<dbReference type="PROSITE" id="PS50995">
    <property type="entry name" value="HTH_MARR_2"/>
    <property type="match status" value="1"/>
</dbReference>
<keyword evidence="2" id="KW-0238">DNA-binding</keyword>
<evidence type="ECO:0000313" key="3">
    <source>
        <dbReference type="Proteomes" id="UP000569329"/>
    </source>
</evidence>
<dbReference type="Gene3D" id="1.10.10.10">
    <property type="entry name" value="Winged helix-like DNA-binding domain superfamily/Winged helix DNA-binding domain"/>
    <property type="match status" value="1"/>
</dbReference>
<reference evidence="2 3" key="1">
    <citation type="submission" date="2020-07" db="EMBL/GenBank/DDBJ databases">
        <title>Sequencing the genomes of 1000 actinobacteria strains.</title>
        <authorList>
            <person name="Klenk H.-P."/>
        </authorList>
    </citation>
    <scope>NUCLEOTIDE SEQUENCE [LARGE SCALE GENOMIC DNA]</scope>
    <source>
        <strain evidence="2 3">DSM 45975</strain>
    </source>
</reference>
<dbReference type="SUPFAM" id="SSF46785">
    <property type="entry name" value="Winged helix' DNA-binding domain"/>
    <property type="match status" value="1"/>
</dbReference>
<dbReference type="PANTHER" id="PTHR33164:SF89">
    <property type="entry name" value="MARR FAMILY REGULATORY PROTEIN"/>
    <property type="match status" value="1"/>
</dbReference>
<protein>
    <submittedName>
        <fullName evidence="2">DNA-binding MarR family transcriptional regulator</fullName>
    </submittedName>
</protein>
<organism evidence="2 3">
    <name type="scientific">Halosaccharopolyspora lacisalsi</name>
    <dbReference type="NCBI Taxonomy" id="1000566"/>
    <lineage>
        <taxon>Bacteria</taxon>
        <taxon>Bacillati</taxon>
        <taxon>Actinomycetota</taxon>
        <taxon>Actinomycetes</taxon>
        <taxon>Pseudonocardiales</taxon>
        <taxon>Pseudonocardiaceae</taxon>
        <taxon>Halosaccharopolyspora</taxon>
    </lineage>
</organism>
<keyword evidence="3" id="KW-1185">Reference proteome</keyword>
<dbReference type="EMBL" id="JACGWZ010000007">
    <property type="protein sequence ID" value="MBA8827215.1"/>
    <property type="molecule type" value="Genomic_DNA"/>
</dbReference>
<dbReference type="GO" id="GO:0003677">
    <property type="term" value="F:DNA binding"/>
    <property type="evidence" value="ECO:0007669"/>
    <property type="project" value="UniProtKB-KW"/>
</dbReference>
<evidence type="ECO:0000259" key="1">
    <source>
        <dbReference type="PROSITE" id="PS50995"/>
    </source>
</evidence>
<evidence type="ECO:0000313" key="2">
    <source>
        <dbReference type="EMBL" id="MBA8827215.1"/>
    </source>
</evidence>
<dbReference type="RefSeq" id="WP_182546389.1">
    <property type="nucleotide sequence ID" value="NZ_JACGWZ010000007.1"/>
</dbReference>
<gene>
    <name evidence="2" type="ORF">FHX42_004599</name>
</gene>
<feature type="domain" description="HTH marR-type" evidence="1">
    <location>
        <begin position="14"/>
        <end position="146"/>
    </location>
</feature>
<dbReference type="PANTHER" id="PTHR33164">
    <property type="entry name" value="TRANSCRIPTIONAL REGULATOR, MARR FAMILY"/>
    <property type="match status" value="1"/>
</dbReference>
<sequence>MNEERSPVEESHARFGIHFLLTQLGTHAASGFAERVGELGLTPPQVGMLRLIGVRPGLSQQALAEHLGLLPSKVVSFADDLERDGLLTRTRGTRDRRVYELALTDRGRARMDEIAEIATEHEATLTAALNDDERAQLGDFLRRIAAQQGITPGVHPGYRKIS</sequence>
<dbReference type="AlphaFoldDB" id="A0A839E5S3"/>
<name>A0A839E5S3_9PSEU</name>
<dbReference type="InterPro" id="IPR000835">
    <property type="entry name" value="HTH_MarR-typ"/>
</dbReference>
<dbReference type="InterPro" id="IPR039422">
    <property type="entry name" value="MarR/SlyA-like"/>
</dbReference>
<dbReference type="InterPro" id="IPR036390">
    <property type="entry name" value="WH_DNA-bd_sf"/>
</dbReference>
<dbReference type="InterPro" id="IPR036388">
    <property type="entry name" value="WH-like_DNA-bd_sf"/>
</dbReference>
<dbReference type="SMART" id="SM00347">
    <property type="entry name" value="HTH_MARR"/>
    <property type="match status" value="1"/>
</dbReference>
<dbReference type="Proteomes" id="UP000569329">
    <property type="component" value="Unassembled WGS sequence"/>
</dbReference>
<dbReference type="GO" id="GO:0003700">
    <property type="term" value="F:DNA-binding transcription factor activity"/>
    <property type="evidence" value="ECO:0007669"/>
    <property type="project" value="InterPro"/>
</dbReference>
<comment type="caution">
    <text evidence="2">The sequence shown here is derived from an EMBL/GenBank/DDBJ whole genome shotgun (WGS) entry which is preliminary data.</text>
</comment>
<accession>A0A839E5S3</accession>
<dbReference type="GO" id="GO:0006950">
    <property type="term" value="P:response to stress"/>
    <property type="evidence" value="ECO:0007669"/>
    <property type="project" value="TreeGrafter"/>
</dbReference>
<proteinExistence type="predicted"/>
<dbReference type="PRINTS" id="PR00598">
    <property type="entry name" value="HTHMARR"/>
</dbReference>
<dbReference type="Pfam" id="PF01047">
    <property type="entry name" value="MarR"/>
    <property type="match status" value="1"/>
</dbReference>